<keyword evidence="1" id="KW-0472">Membrane</keyword>
<name>A0ABS7Y751_9BURK</name>
<dbReference type="EMBL" id="JAHYBX010000001">
    <property type="protein sequence ID" value="MCA1854374.1"/>
    <property type="molecule type" value="Genomic_DNA"/>
</dbReference>
<dbReference type="RefSeq" id="WP_225236853.1">
    <property type="nucleotide sequence ID" value="NZ_JAHYBX010000001.1"/>
</dbReference>
<gene>
    <name evidence="2" type="ORF">LE190_00330</name>
</gene>
<evidence type="ECO:0000256" key="1">
    <source>
        <dbReference type="SAM" id="Phobius"/>
    </source>
</evidence>
<feature type="transmembrane region" description="Helical" evidence="1">
    <location>
        <begin position="78"/>
        <end position="100"/>
    </location>
</feature>
<protein>
    <submittedName>
        <fullName evidence="2">Uncharacterized protein</fullName>
    </submittedName>
</protein>
<keyword evidence="1" id="KW-0812">Transmembrane</keyword>
<accession>A0ABS7Y751</accession>
<proteinExistence type="predicted"/>
<organism evidence="2 3">
    <name type="scientific">Massilia hydrophila</name>
    <dbReference type="NCBI Taxonomy" id="3044279"/>
    <lineage>
        <taxon>Bacteria</taxon>
        <taxon>Pseudomonadati</taxon>
        <taxon>Pseudomonadota</taxon>
        <taxon>Betaproteobacteria</taxon>
        <taxon>Burkholderiales</taxon>
        <taxon>Oxalobacteraceae</taxon>
        <taxon>Telluria group</taxon>
        <taxon>Massilia</taxon>
    </lineage>
</organism>
<dbReference type="Proteomes" id="UP001198602">
    <property type="component" value="Unassembled WGS sequence"/>
</dbReference>
<reference evidence="2 3" key="1">
    <citation type="submission" date="2021-07" db="EMBL/GenBank/DDBJ databases">
        <title>Characterization of Violacein-producing bacteria and related species.</title>
        <authorList>
            <person name="Wilson H.S."/>
            <person name="De Leon M.E."/>
        </authorList>
    </citation>
    <scope>NUCLEOTIDE SEQUENCE [LARGE SCALE GENOMIC DNA]</scope>
    <source>
        <strain evidence="2 3">HSC-2F05</strain>
    </source>
</reference>
<evidence type="ECO:0000313" key="3">
    <source>
        <dbReference type="Proteomes" id="UP001198602"/>
    </source>
</evidence>
<comment type="caution">
    <text evidence="2">The sequence shown here is derived from an EMBL/GenBank/DDBJ whole genome shotgun (WGS) entry which is preliminary data.</text>
</comment>
<keyword evidence="3" id="KW-1185">Reference proteome</keyword>
<sequence>MSTLTGKNSPLQAGMGKSLRVVAVVTAAILMIPLVAMQFTNEVVWTPLDFVAAGTLLAIAGVAVSLALRKLRGTQGRLVALGLIGLLFLYCWAELAVGIFTNLGS</sequence>
<keyword evidence="1" id="KW-1133">Transmembrane helix</keyword>
<evidence type="ECO:0000313" key="2">
    <source>
        <dbReference type="EMBL" id="MCA1854374.1"/>
    </source>
</evidence>
<feature type="transmembrane region" description="Helical" evidence="1">
    <location>
        <begin position="21"/>
        <end position="39"/>
    </location>
</feature>
<feature type="transmembrane region" description="Helical" evidence="1">
    <location>
        <begin position="45"/>
        <end position="66"/>
    </location>
</feature>